<dbReference type="Proteomes" id="UP000789920">
    <property type="component" value="Unassembled WGS sequence"/>
</dbReference>
<reference evidence="1" key="1">
    <citation type="submission" date="2021-06" db="EMBL/GenBank/DDBJ databases">
        <authorList>
            <person name="Kallberg Y."/>
            <person name="Tangrot J."/>
            <person name="Rosling A."/>
        </authorList>
    </citation>
    <scope>NUCLEOTIDE SEQUENCE</scope>
    <source>
        <strain evidence="1">MA461A</strain>
    </source>
</reference>
<keyword evidence="2" id="KW-1185">Reference proteome</keyword>
<evidence type="ECO:0000313" key="1">
    <source>
        <dbReference type="EMBL" id="CAG8682962.1"/>
    </source>
</evidence>
<evidence type="ECO:0000313" key="2">
    <source>
        <dbReference type="Proteomes" id="UP000789920"/>
    </source>
</evidence>
<dbReference type="EMBL" id="CAJVQC010017195">
    <property type="protein sequence ID" value="CAG8682962.1"/>
    <property type="molecule type" value="Genomic_DNA"/>
</dbReference>
<proteinExistence type="predicted"/>
<name>A0ACA9P345_9GLOM</name>
<comment type="caution">
    <text evidence="1">The sequence shown here is derived from an EMBL/GenBank/DDBJ whole genome shotgun (WGS) entry which is preliminary data.</text>
</comment>
<accession>A0ACA9P345</accession>
<organism evidence="1 2">
    <name type="scientific">Racocetra persica</name>
    <dbReference type="NCBI Taxonomy" id="160502"/>
    <lineage>
        <taxon>Eukaryota</taxon>
        <taxon>Fungi</taxon>
        <taxon>Fungi incertae sedis</taxon>
        <taxon>Mucoromycota</taxon>
        <taxon>Glomeromycotina</taxon>
        <taxon>Glomeromycetes</taxon>
        <taxon>Diversisporales</taxon>
        <taxon>Gigasporaceae</taxon>
        <taxon>Racocetra</taxon>
    </lineage>
</organism>
<gene>
    <name evidence="1" type="ORF">RPERSI_LOCUS9204</name>
</gene>
<sequence>MIEEQPNISSTYTSNEMILVPATPCNEHVIQPVVQPVIEDIDDHVGDNGRPILGKFLPKDNFDLNVTKFQWVEIRINITGINWNVDHDDKKRITIAQPVLSYIGFPSKSDTQYFIESNMSIELDPKTLIVEVLKEQ</sequence>
<protein>
    <submittedName>
        <fullName evidence="1">18962_t:CDS:1</fullName>
    </submittedName>
</protein>
<feature type="non-terminal residue" evidence="1">
    <location>
        <position position="136"/>
    </location>
</feature>